<dbReference type="InterPro" id="IPR036259">
    <property type="entry name" value="MFS_trans_sf"/>
</dbReference>
<feature type="transmembrane region" description="Helical" evidence="4">
    <location>
        <begin position="356"/>
        <end position="379"/>
    </location>
</feature>
<dbReference type="AlphaFoldDB" id="A0A4Q8D150"/>
<dbReference type="PROSITE" id="PS50850">
    <property type="entry name" value="MFS"/>
    <property type="match status" value="1"/>
</dbReference>
<feature type="transmembrane region" description="Helical" evidence="4">
    <location>
        <begin position="49"/>
        <end position="69"/>
    </location>
</feature>
<organism evidence="6 7">
    <name type="scientific">Spiribacter vilamensis</name>
    <dbReference type="NCBI Taxonomy" id="531306"/>
    <lineage>
        <taxon>Bacteria</taxon>
        <taxon>Pseudomonadati</taxon>
        <taxon>Pseudomonadota</taxon>
        <taxon>Gammaproteobacteria</taxon>
        <taxon>Chromatiales</taxon>
        <taxon>Ectothiorhodospiraceae</taxon>
        <taxon>Spiribacter</taxon>
    </lineage>
</organism>
<feature type="transmembrane region" description="Helical" evidence="4">
    <location>
        <begin position="298"/>
        <end position="316"/>
    </location>
</feature>
<accession>A0A4Q8D150</accession>
<keyword evidence="3 4" id="KW-0472">Membrane</keyword>
<keyword evidence="2 4" id="KW-1133">Transmembrane helix</keyword>
<protein>
    <submittedName>
        <fullName evidence="6">Sugar phosphate permease</fullName>
    </submittedName>
</protein>
<dbReference type="Gene3D" id="1.20.1250.20">
    <property type="entry name" value="MFS general substrate transporter like domains"/>
    <property type="match status" value="1"/>
</dbReference>
<dbReference type="InterPro" id="IPR020846">
    <property type="entry name" value="MFS_dom"/>
</dbReference>
<dbReference type="PANTHER" id="PTHR11360">
    <property type="entry name" value="MONOCARBOXYLATE TRANSPORTER"/>
    <property type="match status" value="1"/>
</dbReference>
<feature type="transmembrane region" description="Helical" evidence="4">
    <location>
        <begin position="267"/>
        <end position="286"/>
    </location>
</feature>
<evidence type="ECO:0000259" key="5">
    <source>
        <dbReference type="PROSITE" id="PS50850"/>
    </source>
</evidence>
<gene>
    <name evidence="6" type="ORF">EV698_1288</name>
</gene>
<comment type="caution">
    <text evidence="6">The sequence shown here is derived from an EMBL/GenBank/DDBJ whole genome shotgun (WGS) entry which is preliminary data.</text>
</comment>
<feature type="domain" description="Major facilitator superfamily (MFS) profile" evidence="5">
    <location>
        <begin position="14"/>
        <end position="411"/>
    </location>
</feature>
<feature type="transmembrane region" description="Helical" evidence="4">
    <location>
        <begin position="322"/>
        <end position="344"/>
    </location>
</feature>
<dbReference type="Proteomes" id="UP000292298">
    <property type="component" value="Unassembled WGS sequence"/>
</dbReference>
<feature type="transmembrane region" description="Helical" evidence="4">
    <location>
        <begin position="81"/>
        <end position="104"/>
    </location>
</feature>
<sequence length="418" mass="43458">MVGLLRGLGAHRHLLGFGGLMVFMSGPGQTFLLSLYGGVLRETFNLSHSAFGGLYSLATLMSGLLVMGLGRGVDRIALARFTALVIAGAACGAVLLATASAAWMLLPAFLLLRLCGQGLMTHVAQTTVARHVHQGRGTAMSLISMGSPLAEAIMPVTVVALMAAMDWRASWLVLAAGLVIVALPLALWLLRAQQRVGSGSTARPSVASAPAEPDLDDHLDSWTRTEVLQDRRFYRILPALLASPILITALFFHQAPIAQAKGWSLELVSSAFTVFAACHVAALLLSGPLIDRIGARRLLGVYLLPLLLASGVVGFWPGAIAAPVYLGLAGLCVGTFSTLMGALWPELYGTRHLGGIRALVHGATVLGTAAGPVLIGLLLDAGLGITGLSLVMATYLVVAIVLVRPVAVANPPAPSASR</sequence>
<dbReference type="EMBL" id="SHLI01000001">
    <property type="protein sequence ID" value="RZU99012.1"/>
    <property type="molecule type" value="Genomic_DNA"/>
</dbReference>
<feature type="transmembrane region" description="Helical" evidence="4">
    <location>
        <begin position="171"/>
        <end position="190"/>
    </location>
</feature>
<evidence type="ECO:0000313" key="7">
    <source>
        <dbReference type="Proteomes" id="UP000292298"/>
    </source>
</evidence>
<evidence type="ECO:0000256" key="2">
    <source>
        <dbReference type="ARBA" id="ARBA00022989"/>
    </source>
</evidence>
<dbReference type="PANTHER" id="PTHR11360:SF308">
    <property type="entry name" value="BLL3089 PROTEIN"/>
    <property type="match status" value="1"/>
</dbReference>
<evidence type="ECO:0000313" key="6">
    <source>
        <dbReference type="EMBL" id="RZU99012.1"/>
    </source>
</evidence>
<evidence type="ECO:0000256" key="4">
    <source>
        <dbReference type="SAM" id="Phobius"/>
    </source>
</evidence>
<dbReference type="GO" id="GO:0022857">
    <property type="term" value="F:transmembrane transporter activity"/>
    <property type="evidence" value="ECO:0007669"/>
    <property type="project" value="InterPro"/>
</dbReference>
<dbReference type="SUPFAM" id="SSF103473">
    <property type="entry name" value="MFS general substrate transporter"/>
    <property type="match status" value="1"/>
</dbReference>
<dbReference type="Pfam" id="PF07690">
    <property type="entry name" value="MFS_1"/>
    <property type="match status" value="1"/>
</dbReference>
<keyword evidence="7" id="KW-1185">Reference proteome</keyword>
<evidence type="ECO:0000256" key="3">
    <source>
        <dbReference type="ARBA" id="ARBA00023136"/>
    </source>
</evidence>
<reference evidence="6 7" key="1">
    <citation type="submission" date="2019-02" db="EMBL/GenBank/DDBJ databases">
        <title>Genomic Encyclopedia of Type Strains, Phase IV (KMG-IV): sequencing the most valuable type-strain genomes for metagenomic binning, comparative biology and taxonomic classification.</title>
        <authorList>
            <person name="Goeker M."/>
        </authorList>
    </citation>
    <scope>NUCLEOTIDE SEQUENCE [LARGE SCALE GENOMIC DNA]</scope>
    <source>
        <strain evidence="6 7">DSM 21056</strain>
    </source>
</reference>
<feature type="transmembrane region" description="Helical" evidence="4">
    <location>
        <begin position="385"/>
        <end position="403"/>
    </location>
</feature>
<feature type="transmembrane region" description="Helical" evidence="4">
    <location>
        <begin position="233"/>
        <end position="255"/>
    </location>
</feature>
<name>A0A4Q8D150_9GAMM</name>
<dbReference type="InterPro" id="IPR011701">
    <property type="entry name" value="MFS"/>
</dbReference>
<keyword evidence="1 4" id="KW-0812">Transmembrane</keyword>
<dbReference type="InterPro" id="IPR050327">
    <property type="entry name" value="Proton-linked_MCT"/>
</dbReference>
<evidence type="ECO:0000256" key="1">
    <source>
        <dbReference type="ARBA" id="ARBA00022692"/>
    </source>
</evidence>
<feature type="transmembrane region" description="Helical" evidence="4">
    <location>
        <begin position="14"/>
        <end position="37"/>
    </location>
</feature>
<proteinExistence type="predicted"/>
<dbReference type="RefSeq" id="WP_130503277.1">
    <property type="nucleotide sequence ID" value="NZ_SHLI01000001.1"/>
</dbReference>
<dbReference type="OrthoDB" id="1404228at2"/>